<dbReference type="PANTHER" id="PTHR43005:SF2">
    <property type="entry name" value="INTEGRAL MEMBRANE SUGAR TRANSPORT PROTEIN"/>
    <property type="match status" value="1"/>
</dbReference>
<dbReference type="PANTHER" id="PTHR43005">
    <property type="entry name" value="BLR7065 PROTEIN"/>
    <property type="match status" value="1"/>
</dbReference>
<evidence type="ECO:0000256" key="7">
    <source>
        <dbReference type="RuleBase" id="RU363032"/>
    </source>
</evidence>
<keyword evidence="4 7" id="KW-0812">Transmembrane</keyword>
<dbReference type="EMBL" id="JAOVZR010000001">
    <property type="protein sequence ID" value="MCY0148597.1"/>
    <property type="molecule type" value="Genomic_DNA"/>
</dbReference>
<feature type="transmembrane region" description="Helical" evidence="7">
    <location>
        <begin position="92"/>
        <end position="111"/>
    </location>
</feature>
<evidence type="ECO:0000256" key="2">
    <source>
        <dbReference type="ARBA" id="ARBA00022448"/>
    </source>
</evidence>
<evidence type="ECO:0000256" key="5">
    <source>
        <dbReference type="ARBA" id="ARBA00022989"/>
    </source>
</evidence>
<keyword evidence="10" id="KW-1185">Reference proteome</keyword>
<proteinExistence type="inferred from homology"/>
<feature type="transmembrane region" description="Helical" evidence="7">
    <location>
        <begin position="172"/>
        <end position="197"/>
    </location>
</feature>
<evidence type="ECO:0000259" key="8">
    <source>
        <dbReference type="PROSITE" id="PS50928"/>
    </source>
</evidence>
<comment type="caution">
    <text evidence="9">The sequence shown here is derived from an EMBL/GenBank/DDBJ whole genome shotgun (WGS) entry which is preliminary data.</text>
</comment>
<feature type="transmembrane region" description="Helical" evidence="7">
    <location>
        <begin position="218"/>
        <end position="237"/>
    </location>
</feature>
<dbReference type="CDD" id="cd06261">
    <property type="entry name" value="TM_PBP2"/>
    <property type="match status" value="1"/>
</dbReference>
<keyword evidence="5 7" id="KW-1133">Transmembrane helix</keyword>
<accession>A0ABT3Z9Y5</accession>
<dbReference type="PROSITE" id="PS50928">
    <property type="entry name" value="ABC_TM1"/>
    <property type="match status" value="1"/>
</dbReference>
<dbReference type="InterPro" id="IPR000515">
    <property type="entry name" value="MetI-like"/>
</dbReference>
<sequence>MVNTTTQQTGVTSIDPDMFDDSGPETAWWFIAPAVAMSALLIALPLTGLLVISLFDWNLTRSGVMRFVGLGNYVDIFADSNFWHALWVTIRFIAETVAFQLIAGIGIALLLSQRLFGMSIIRTLFLAPMMIAPVFTGMIWRLCLSDDFGIVKYGLQSLGWTRPPLWLADPNFALHTIAVINAWQWTPFVVLFVMAGLQIIPDDLYEAAHLDGAGSIRTFFSITLPLLTPILISVLVFRTIDAVKVFDVIYSTTGGGPGTSTETLSYLVYQQTANFFNLGYGSAIAMVMLMVVALLALALVAVGSLGGRKENSEAS</sequence>
<reference evidence="9" key="1">
    <citation type="submission" date="2022-10" db="EMBL/GenBank/DDBJ databases">
        <title>Hoeflea sp. G2-23, isolated from marine algae.</title>
        <authorList>
            <person name="Kristyanto S."/>
            <person name="Kim J.M."/>
            <person name="Jeon C.O."/>
        </authorList>
    </citation>
    <scope>NUCLEOTIDE SEQUENCE</scope>
    <source>
        <strain evidence="9">G2-23</strain>
    </source>
</reference>
<dbReference type="InterPro" id="IPR035906">
    <property type="entry name" value="MetI-like_sf"/>
</dbReference>
<comment type="similarity">
    <text evidence="7">Belongs to the binding-protein-dependent transport system permease family.</text>
</comment>
<dbReference type="Proteomes" id="UP001073227">
    <property type="component" value="Unassembled WGS sequence"/>
</dbReference>
<feature type="domain" description="ABC transmembrane type-1" evidence="8">
    <location>
        <begin position="86"/>
        <end position="301"/>
    </location>
</feature>
<name>A0ABT3Z9Y5_9HYPH</name>
<comment type="subcellular location">
    <subcellularLocation>
        <location evidence="1 7">Cell membrane</location>
        <topology evidence="1 7">Multi-pass membrane protein</topology>
    </subcellularLocation>
</comment>
<keyword evidence="3" id="KW-1003">Cell membrane</keyword>
<feature type="transmembrane region" description="Helical" evidence="7">
    <location>
        <begin position="278"/>
        <end position="302"/>
    </location>
</feature>
<dbReference type="Gene3D" id="1.10.3720.10">
    <property type="entry name" value="MetI-like"/>
    <property type="match status" value="1"/>
</dbReference>
<dbReference type="RefSeq" id="WP_267654149.1">
    <property type="nucleotide sequence ID" value="NZ_JAOVZR010000001.1"/>
</dbReference>
<evidence type="ECO:0000256" key="6">
    <source>
        <dbReference type="ARBA" id="ARBA00023136"/>
    </source>
</evidence>
<dbReference type="Pfam" id="PF00528">
    <property type="entry name" value="BPD_transp_1"/>
    <property type="match status" value="1"/>
</dbReference>
<protein>
    <submittedName>
        <fullName evidence="9">Sugar ABC transporter permease</fullName>
    </submittedName>
</protein>
<keyword evidence="2 7" id="KW-0813">Transport</keyword>
<feature type="transmembrane region" description="Helical" evidence="7">
    <location>
        <begin position="123"/>
        <end position="142"/>
    </location>
</feature>
<evidence type="ECO:0000313" key="10">
    <source>
        <dbReference type="Proteomes" id="UP001073227"/>
    </source>
</evidence>
<evidence type="ECO:0000313" key="9">
    <source>
        <dbReference type="EMBL" id="MCY0148597.1"/>
    </source>
</evidence>
<evidence type="ECO:0000256" key="1">
    <source>
        <dbReference type="ARBA" id="ARBA00004651"/>
    </source>
</evidence>
<organism evidence="9 10">
    <name type="scientific">Hoeflea algicola</name>
    <dbReference type="NCBI Taxonomy" id="2983763"/>
    <lineage>
        <taxon>Bacteria</taxon>
        <taxon>Pseudomonadati</taxon>
        <taxon>Pseudomonadota</taxon>
        <taxon>Alphaproteobacteria</taxon>
        <taxon>Hyphomicrobiales</taxon>
        <taxon>Rhizobiaceae</taxon>
        <taxon>Hoeflea</taxon>
    </lineage>
</organism>
<dbReference type="SUPFAM" id="SSF161098">
    <property type="entry name" value="MetI-like"/>
    <property type="match status" value="1"/>
</dbReference>
<evidence type="ECO:0000256" key="3">
    <source>
        <dbReference type="ARBA" id="ARBA00022475"/>
    </source>
</evidence>
<keyword evidence="6 7" id="KW-0472">Membrane</keyword>
<gene>
    <name evidence="9" type="ORF">OEG84_12995</name>
</gene>
<evidence type="ECO:0000256" key="4">
    <source>
        <dbReference type="ARBA" id="ARBA00022692"/>
    </source>
</evidence>
<feature type="transmembrane region" description="Helical" evidence="7">
    <location>
        <begin position="27"/>
        <end position="55"/>
    </location>
</feature>